<dbReference type="InterPro" id="IPR027417">
    <property type="entry name" value="P-loop_NTPase"/>
</dbReference>
<dbReference type="GeneID" id="19018397"/>
<dbReference type="EMBL" id="FO082278">
    <property type="protein sequence ID" value="CCO14450.1"/>
    <property type="molecule type" value="Genomic_DNA"/>
</dbReference>
<feature type="compositionally biased region" description="Low complexity" evidence="4">
    <location>
        <begin position="63"/>
        <end position="72"/>
    </location>
</feature>
<evidence type="ECO:0000313" key="6">
    <source>
        <dbReference type="Proteomes" id="UP000198341"/>
    </source>
</evidence>
<organism evidence="5 6">
    <name type="scientific">Bathycoccus prasinos</name>
    <dbReference type="NCBI Taxonomy" id="41875"/>
    <lineage>
        <taxon>Eukaryota</taxon>
        <taxon>Viridiplantae</taxon>
        <taxon>Chlorophyta</taxon>
        <taxon>Mamiellophyceae</taxon>
        <taxon>Mamiellales</taxon>
        <taxon>Bathycoccaceae</taxon>
        <taxon>Bathycoccus</taxon>
    </lineage>
</organism>
<evidence type="ECO:0000256" key="4">
    <source>
        <dbReference type="SAM" id="MobiDB-lite"/>
    </source>
</evidence>
<dbReference type="InterPro" id="IPR005654">
    <property type="entry name" value="ATPase_AFG1-like"/>
</dbReference>
<evidence type="ECO:0000313" key="5">
    <source>
        <dbReference type="EMBL" id="CCO14450.1"/>
    </source>
</evidence>
<dbReference type="OrthoDB" id="548867at2759"/>
<sequence length="502" mass="56311">MRRRRQLLFADSIKSAFMRRVSETVSSSLPSRSIDVVLDARQEEVVERLSSLCDDDENDENDNNNNNYYNNNSTSGKRRSKKSGVYLYGSPGRGKTVLVDSFKDAFTNEEKKKIKSLSFRSLMDEMHENLMKIRNNVRNPVREIGSRYKKAHEVLIVDEVEVTDVADARIWKAFVESYLTEDDLESEKKNTKKREKNAKKRNILVCTSNFKPKQLYKGGLNWKSLLVSEVLSERLDAVSLDGEEHESPEKFRDYRKASFAAEEASARKIEGGTSSLSSSSSSMIFGDDADASLRLHWEKLLSSKNRSKRHHHALSDRLEKDIQSAATSIEANAKAAYFDFAALCGANAKWSPRDYENLSKAYEFVFLESIPVLDVAILGEDVVRRFVMVIDALYANKTKLYCSSPSTKSIADLFPQSSSTPSRENSSSSTATATTTFVSKTGGASGRNATMLSENIEWSATGLTKASLAALSSGSFTDKSKPRCQSRLYEMKTEAYKRDRPA</sequence>
<accession>K8EPX2</accession>
<dbReference type="GO" id="GO:0005524">
    <property type="term" value="F:ATP binding"/>
    <property type="evidence" value="ECO:0007669"/>
    <property type="project" value="UniProtKB-KW"/>
</dbReference>
<dbReference type="GO" id="GO:0016887">
    <property type="term" value="F:ATP hydrolysis activity"/>
    <property type="evidence" value="ECO:0007669"/>
    <property type="project" value="InterPro"/>
</dbReference>
<evidence type="ECO:0000256" key="3">
    <source>
        <dbReference type="ARBA" id="ARBA00022840"/>
    </source>
</evidence>
<dbReference type="KEGG" id="bpg:Bathy01g06620"/>
<dbReference type="eggNOG" id="KOG2383">
    <property type="taxonomic scope" value="Eukaryota"/>
</dbReference>
<proteinExistence type="inferred from homology"/>
<keyword evidence="6" id="KW-1185">Reference proteome</keyword>
<feature type="region of interest" description="Disordered" evidence="4">
    <location>
        <begin position="53"/>
        <end position="84"/>
    </location>
</feature>
<dbReference type="PANTHER" id="PTHR12169">
    <property type="entry name" value="ATPASE N2B"/>
    <property type="match status" value="1"/>
</dbReference>
<feature type="region of interest" description="Disordered" evidence="4">
    <location>
        <begin position="413"/>
        <end position="434"/>
    </location>
</feature>
<evidence type="ECO:0000256" key="1">
    <source>
        <dbReference type="ARBA" id="ARBA00010322"/>
    </source>
</evidence>
<dbReference type="GO" id="GO:0005737">
    <property type="term" value="C:cytoplasm"/>
    <property type="evidence" value="ECO:0007669"/>
    <property type="project" value="TreeGrafter"/>
</dbReference>
<comment type="similarity">
    <text evidence="1">Belongs to the AFG1 ATPase family.</text>
</comment>
<evidence type="ECO:0000256" key="2">
    <source>
        <dbReference type="ARBA" id="ARBA00022741"/>
    </source>
</evidence>
<evidence type="ECO:0008006" key="7">
    <source>
        <dbReference type="Google" id="ProtNLM"/>
    </source>
</evidence>
<keyword evidence="3" id="KW-0067">ATP-binding</keyword>
<dbReference type="Proteomes" id="UP000198341">
    <property type="component" value="Chromosome 1"/>
</dbReference>
<feature type="compositionally biased region" description="Low complexity" evidence="4">
    <location>
        <begin position="417"/>
        <end position="434"/>
    </location>
</feature>
<keyword evidence="2" id="KW-0547">Nucleotide-binding</keyword>
<dbReference type="AlphaFoldDB" id="K8EPX2"/>
<protein>
    <recommendedName>
        <fullName evidence="7">AAA+ ATPase domain-containing protein</fullName>
    </recommendedName>
</protein>
<feature type="compositionally biased region" description="Acidic residues" evidence="4">
    <location>
        <begin position="53"/>
        <end position="62"/>
    </location>
</feature>
<dbReference type="Pfam" id="PF03969">
    <property type="entry name" value="AFG1_ATPase"/>
    <property type="match status" value="2"/>
</dbReference>
<reference evidence="5 6" key="1">
    <citation type="submission" date="2011-10" db="EMBL/GenBank/DDBJ databases">
        <authorList>
            <person name="Genoscope - CEA"/>
        </authorList>
    </citation>
    <scope>NUCLEOTIDE SEQUENCE [LARGE SCALE GENOMIC DNA]</scope>
    <source>
        <strain evidence="5 6">RCC 1105</strain>
    </source>
</reference>
<dbReference type="PANTHER" id="PTHR12169:SF6">
    <property type="entry name" value="AFG1-LIKE ATPASE"/>
    <property type="match status" value="1"/>
</dbReference>
<dbReference type="RefSeq" id="XP_007515571.1">
    <property type="nucleotide sequence ID" value="XM_007515509.1"/>
</dbReference>
<dbReference type="SUPFAM" id="SSF52540">
    <property type="entry name" value="P-loop containing nucleoside triphosphate hydrolases"/>
    <property type="match status" value="1"/>
</dbReference>
<name>K8EPX2_9CHLO</name>
<dbReference type="Gene3D" id="3.40.50.300">
    <property type="entry name" value="P-loop containing nucleotide triphosphate hydrolases"/>
    <property type="match status" value="1"/>
</dbReference>
<gene>
    <name evidence="5" type="ORF">Bathy01g06620</name>
</gene>